<protein>
    <submittedName>
        <fullName evidence="3">LON peptidase N-terminal domain and RING finger 1, partial</fullName>
    </submittedName>
</protein>
<proteinExistence type="predicted"/>
<gene>
    <name evidence="3" type="ORF">PACLA_8A075613</name>
</gene>
<dbReference type="PROSITE" id="PS00518">
    <property type="entry name" value="ZF_RING_1"/>
    <property type="match status" value="1"/>
</dbReference>
<dbReference type="PROSITE" id="PS51787">
    <property type="entry name" value="LON_N"/>
    <property type="match status" value="1"/>
</dbReference>
<dbReference type="InterPro" id="IPR046336">
    <property type="entry name" value="Lon_prtase_N_sf"/>
</dbReference>
<dbReference type="SUPFAM" id="SSF57850">
    <property type="entry name" value="RING/U-box"/>
    <property type="match status" value="1"/>
</dbReference>
<dbReference type="InterPro" id="IPR013083">
    <property type="entry name" value="Znf_RING/FYVE/PHD"/>
</dbReference>
<feature type="domain" description="RING-type" evidence="1">
    <location>
        <begin position="322"/>
        <end position="346"/>
    </location>
</feature>
<comment type="caution">
    <text evidence="3">The sequence shown here is derived from an EMBL/GenBank/DDBJ whole genome shotgun (WGS) entry which is preliminary data.</text>
</comment>
<evidence type="ECO:0000313" key="3">
    <source>
        <dbReference type="EMBL" id="CAB4023122.1"/>
    </source>
</evidence>
<dbReference type="PROSITE" id="PS50089">
    <property type="entry name" value="ZF_RING_2"/>
    <property type="match status" value="1"/>
</dbReference>
<evidence type="ECO:0000259" key="2">
    <source>
        <dbReference type="PROSITE" id="PS51787"/>
    </source>
</evidence>
<dbReference type="InterPro" id="IPR015947">
    <property type="entry name" value="PUA-like_sf"/>
</dbReference>
<dbReference type="InterPro" id="IPR003111">
    <property type="entry name" value="Lon_prtase_N"/>
</dbReference>
<dbReference type="Pfam" id="PF02190">
    <property type="entry name" value="LON_substr_bdg"/>
    <property type="match status" value="1"/>
</dbReference>
<dbReference type="Gene3D" id="3.30.40.10">
    <property type="entry name" value="Zinc/RING finger domain, C3HC4 (zinc finger)"/>
    <property type="match status" value="1"/>
</dbReference>
<keyword evidence="4" id="KW-1185">Reference proteome</keyword>
<dbReference type="Proteomes" id="UP001152795">
    <property type="component" value="Unassembled WGS sequence"/>
</dbReference>
<dbReference type="Pfam" id="PF13923">
    <property type="entry name" value="zf-C3HC4_2"/>
    <property type="match status" value="1"/>
</dbReference>
<dbReference type="PANTHER" id="PTHR23327:SF42">
    <property type="entry name" value="LON PEPTIDASE N-TERMINAL DOMAIN AND RING FINGER PROTEIN C14F5.10C"/>
    <property type="match status" value="1"/>
</dbReference>
<evidence type="ECO:0000313" key="4">
    <source>
        <dbReference type="Proteomes" id="UP001152795"/>
    </source>
</evidence>
<dbReference type="Gene3D" id="2.30.130.40">
    <property type="entry name" value="LON domain-like"/>
    <property type="match status" value="1"/>
</dbReference>
<dbReference type="InterPro" id="IPR017907">
    <property type="entry name" value="Znf_RING_CS"/>
</dbReference>
<reference evidence="3" key="1">
    <citation type="submission" date="2020-04" db="EMBL/GenBank/DDBJ databases">
        <authorList>
            <person name="Alioto T."/>
            <person name="Alioto T."/>
            <person name="Gomez Garrido J."/>
        </authorList>
    </citation>
    <scope>NUCLEOTIDE SEQUENCE</scope>
    <source>
        <strain evidence="3">A484AB</strain>
    </source>
</reference>
<sequence>MINNLELASSSTDHWKYEDDVTISESLMKNEVSVLQSDLNTIERWTVNNNMKLNGKKCKEMIRCGLPPNDLLLVYFSMCLADKIEKVQKRAFRIIYPTTDYEDALNIAKCKRLVDRRQELCAKTFKKILKPDAHLNHLLPPLREESHELDLRNNSNFTLTKCRTERFKTSFIPFLFKYLHKGLTRLTSYISFLPHHHCLKICSFGQVLVVKKAKGLVNFWLAFDLERGGFDEAREILPEVMISPREISSLRTIFRRIPRAEEISSADKSDNLTYCPLYNKQKNTWVLGNTIFISRIEHDISRVSAANDTIYFSMYYDPVTCPCGHTFCQWCLNRCLDHKPVCPVCRYSIKEYINNEKQNVTGSIQALCKKYFRQKFEERKHQHEEKVAKLASVASDTDEDIPIFVCTLAIPTVHCRLYIFEPRYRLMIRECMESGSRQFGMCCPSDDNSFSDYGVMLEIEDFTTLLADGSSQVKSVGGRRFKVLCRGTKDGYNTAKVEWLKDESFSEEETETIRNRQQSIYADIVDWFSSLSIFTKIQLLNEVNIPLRPPECDCENINNRNGPNWIWWSLHLLPMQPSLKLQIISMTDIRQRLDKIEHFFRENLM</sequence>
<dbReference type="SUPFAM" id="SSF88697">
    <property type="entry name" value="PUA domain-like"/>
    <property type="match status" value="1"/>
</dbReference>
<dbReference type="EMBL" id="CACRXK020012329">
    <property type="protein sequence ID" value="CAB4023122.1"/>
    <property type="molecule type" value="Genomic_DNA"/>
</dbReference>
<dbReference type="OrthoDB" id="264917at2759"/>
<dbReference type="PANTHER" id="PTHR23327">
    <property type="entry name" value="RING FINGER PROTEIN 127"/>
    <property type="match status" value="1"/>
</dbReference>
<organism evidence="3 4">
    <name type="scientific">Paramuricea clavata</name>
    <name type="common">Red gorgonian</name>
    <name type="synonym">Violescent sea-whip</name>
    <dbReference type="NCBI Taxonomy" id="317549"/>
    <lineage>
        <taxon>Eukaryota</taxon>
        <taxon>Metazoa</taxon>
        <taxon>Cnidaria</taxon>
        <taxon>Anthozoa</taxon>
        <taxon>Octocorallia</taxon>
        <taxon>Malacalcyonacea</taxon>
        <taxon>Plexauridae</taxon>
        <taxon>Paramuricea</taxon>
    </lineage>
</organism>
<dbReference type="CDD" id="cd16514">
    <property type="entry name" value="RING-HC_LONFs_rpt2"/>
    <property type="match status" value="1"/>
</dbReference>
<feature type="domain" description="Lon N-terminal" evidence="2">
    <location>
        <begin position="390"/>
        <end position="604"/>
    </location>
</feature>
<dbReference type="InterPro" id="IPR001841">
    <property type="entry name" value="Znf_RING"/>
</dbReference>
<evidence type="ECO:0000259" key="1">
    <source>
        <dbReference type="PROSITE" id="PS50089"/>
    </source>
</evidence>
<dbReference type="SMART" id="SM00464">
    <property type="entry name" value="LON"/>
    <property type="match status" value="1"/>
</dbReference>
<dbReference type="AlphaFoldDB" id="A0A6S7K493"/>
<accession>A0A6S7K493</accession>
<name>A0A6S7K493_PARCT</name>
<dbReference type="GO" id="GO:0061630">
    <property type="term" value="F:ubiquitin protein ligase activity"/>
    <property type="evidence" value="ECO:0007669"/>
    <property type="project" value="TreeGrafter"/>
</dbReference>